<evidence type="ECO:0000256" key="14">
    <source>
        <dbReference type="RuleBase" id="RU364088"/>
    </source>
</evidence>
<dbReference type="InterPro" id="IPR050428">
    <property type="entry name" value="TCS_sensor_his_kinase"/>
</dbReference>
<keyword evidence="9 14" id="KW-0418">Kinase</keyword>
<protein>
    <recommendedName>
        <fullName evidence="14">Sensor protein</fullName>
        <ecNumber evidence="14">2.7.13.3</ecNumber>
    </recommendedName>
</protein>
<comment type="function">
    <text evidence="14">Member of a two-component regulatory system.</text>
</comment>
<dbReference type="CDD" id="cd06225">
    <property type="entry name" value="HAMP"/>
    <property type="match status" value="1"/>
</dbReference>
<dbReference type="EMBL" id="JAGQDG010000005">
    <property type="protein sequence ID" value="MBQ0936301.1"/>
    <property type="molecule type" value="Genomic_DNA"/>
</dbReference>
<dbReference type="SMART" id="SM00304">
    <property type="entry name" value="HAMP"/>
    <property type="match status" value="1"/>
</dbReference>
<dbReference type="Pfam" id="PF00672">
    <property type="entry name" value="HAMP"/>
    <property type="match status" value="1"/>
</dbReference>
<dbReference type="CDD" id="cd00082">
    <property type="entry name" value="HisKA"/>
    <property type="match status" value="1"/>
</dbReference>
<dbReference type="InterPro" id="IPR003660">
    <property type="entry name" value="HAMP_dom"/>
</dbReference>
<dbReference type="PANTHER" id="PTHR45436:SF9">
    <property type="entry name" value="SENSOR PROTEIN"/>
    <property type="match status" value="1"/>
</dbReference>
<evidence type="ECO:0000313" key="17">
    <source>
        <dbReference type="EMBL" id="MBQ0936301.1"/>
    </source>
</evidence>
<dbReference type="Proteomes" id="UP000672097">
    <property type="component" value="Unassembled WGS sequence"/>
</dbReference>
<keyword evidence="5" id="KW-0597">Phosphoprotein</keyword>
<dbReference type="PROSITE" id="PS50109">
    <property type="entry name" value="HIS_KIN"/>
    <property type="match status" value="1"/>
</dbReference>
<evidence type="ECO:0000256" key="5">
    <source>
        <dbReference type="ARBA" id="ARBA00022553"/>
    </source>
</evidence>
<feature type="domain" description="Histidine kinase" evidence="15">
    <location>
        <begin position="229"/>
        <end position="443"/>
    </location>
</feature>
<dbReference type="PROSITE" id="PS50885">
    <property type="entry name" value="HAMP"/>
    <property type="match status" value="1"/>
</dbReference>
<keyword evidence="18" id="KW-1185">Reference proteome</keyword>
<dbReference type="GO" id="GO:0004673">
    <property type="term" value="F:protein histidine kinase activity"/>
    <property type="evidence" value="ECO:0007669"/>
    <property type="project" value="UniProtKB-EC"/>
</dbReference>
<dbReference type="Pfam" id="PF00512">
    <property type="entry name" value="HisKA"/>
    <property type="match status" value="1"/>
</dbReference>
<evidence type="ECO:0000256" key="3">
    <source>
        <dbReference type="ARBA" id="ARBA00022475"/>
    </source>
</evidence>
<dbReference type="Gene3D" id="1.10.287.130">
    <property type="match status" value="1"/>
</dbReference>
<dbReference type="InterPro" id="IPR036097">
    <property type="entry name" value="HisK_dim/P_sf"/>
</dbReference>
<feature type="transmembrane region" description="Helical" evidence="14">
    <location>
        <begin position="144"/>
        <end position="167"/>
    </location>
</feature>
<dbReference type="SMART" id="SM00387">
    <property type="entry name" value="HATPase_c"/>
    <property type="match status" value="1"/>
</dbReference>
<dbReference type="SUPFAM" id="SSF47384">
    <property type="entry name" value="Homodimeric domain of signal transducing histidine kinase"/>
    <property type="match status" value="1"/>
</dbReference>
<gene>
    <name evidence="17" type="ORF">KAK11_13255</name>
</gene>
<dbReference type="CDD" id="cd00075">
    <property type="entry name" value="HATPase"/>
    <property type="match status" value="1"/>
</dbReference>
<comment type="subcellular location">
    <subcellularLocation>
        <location evidence="2 14">Cell inner membrane</location>
    </subcellularLocation>
</comment>
<feature type="domain" description="HAMP" evidence="16">
    <location>
        <begin position="168"/>
        <end position="221"/>
    </location>
</feature>
<keyword evidence="6 14" id="KW-0808">Transferase</keyword>
<dbReference type="Pfam" id="PF02518">
    <property type="entry name" value="HATPase_c"/>
    <property type="match status" value="1"/>
</dbReference>
<evidence type="ECO:0000259" key="16">
    <source>
        <dbReference type="PROSITE" id="PS50885"/>
    </source>
</evidence>
<evidence type="ECO:0000256" key="7">
    <source>
        <dbReference type="ARBA" id="ARBA00022692"/>
    </source>
</evidence>
<name>A0ABS5DYS3_9BURK</name>
<dbReference type="PANTHER" id="PTHR45436">
    <property type="entry name" value="SENSOR HISTIDINE KINASE YKOH"/>
    <property type="match status" value="1"/>
</dbReference>
<dbReference type="InterPro" id="IPR003661">
    <property type="entry name" value="HisK_dim/P_dom"/>
</dbReference>
<dbReference type="InterPro" id="IPR005467">
    <property type="entry name" value="His_kinase_dom"/>
</dbReference>
<dbReference type="SMART" id="SM00388">
    <property type="entry name" value="HisKA"/>
    <property type="match status" value="1"/>
</dbReference>
<dbReference type="InterPro" id="IPR003594">
    <property type="entry name" value="HATPase_dom"/>
</dbReference>
<reference evidence="17 18" key="1">
    <citation type="submission" date="2021-04" db="EMBL/GenBank/DDBJ databases">
        <title>The genome sequence of type strain Ideonella paludis KCTC 32238.</title>
        <authorList>
            <person name="Liu Y."/>
        </authorList>
    </citation>
    <scope>NUCLEOTIDE SEQUENCE [LARGE SCALE GENOMIC DNA]</scope>
    <source>
        <strain evidence="17 18">KCTC 32238</strain>
    </source>
</reference>
<evidence type="ECO:0000256" key="11">
    <source>
        <dbReference type="ARBA" id="ARBA00022989"/>
    </source>
</evidence>
<keyword evidence="10 14" id="KW-0067">ATP-binding</keyword>
<evidence type="ECO:0000256" key="12">
    <source>
        <dbReference type="ARBA" id="ARBA00023012"/>
    </source>
</evidence>
<comment type="catalytic activity">
    <reaction evidence="1 14">
        <text>ATP + protein L-histidine = ADP + protein N-phospho-L-histidine.</text>
        <dbReference type="EC" id="2.7.13.3"/>
    </reaction>
</comment>
<evidence type="ECO:0000256" key="2">
    <source>
        <dbReference type="ARBA" id="ARBA00004533"/>
    </source>
</evidence>
<feature type="transmembrane region" description="Helical" evidence="14">
    <location>
        <begin position="12"/>
        <end position="35"/>
    </location>
</feature>
<evidence type="ECO:0000256" key="8">
    <source>
        <dbReference type="ARBA" id="ARBA00022741"/>
    </source>
</evidence>
<evidence type="ECO:0000259" key="15">
    <source>
        <dbReference type="PROSITE" id="PS50109"/>
    </source>
</evidence>
<evidence type="ECO:0000256" key="4">
    <source>
        <dbReference type="ARBA" id="ARBA00022519"/>
    </source>
</evidence>
<evidence type="ECO:0000256" key="9">
    <source>
        <dbReference type="ARBA" id="ARBA00022777"/>
    </source>
</evidence>
<sequence length="454" mass="48391">MSRSRVGSLGRRLSIWLALQSLAGLSVVCVAVYAVTHMNFDARQAESLTQKQAQVRHLLTEPASRDDPAVLTHKLDDFFIGHQELSLLLQRPDGSVFYQRTGGGASSNLRQARFEVAAQATAPLPLTAILSLDTNDDHQLLRRLAFTLLAAALAGAALGSTGGFVLVRLGLRPVRELVEQTRRLAADTLHRRLDGSGQAEELEPLIAQFNDLLGRLSLAYEQLEGFNADVAHELCTPLATLIGSTELALRRARGADELREVLGSNLEELQRLAGIVQDMLFLSQADRGSSARRVATASLAALAQRVAEYHDAALDEAGLRVEVVGDAAGEFDLPLLQRALSNLVANATRYADRGTSIRIDISEAAPGALRVVVVNQGATIEPGHLPRLFDRFFRGDRARSGAHQNHGLGLAIVAAIARMHGGQPFASSADGVTAIGLTLLRALGAGSPSSNSGA</sequence>
<keyword evidence="8 14" id="KW-0547">Nucleotide-binding</keyword>
<keyword evidence="4 14" id="KW-0997">Cell inner membrane</keyword>
<dbReference type="Gene3D" id="3.30.565.10">
    <property type="entry name" value="Histidine kinase-like ATPase, C-terminal domain"/>
    <property type="match status" value="1"/>
</dbReference>
<evidence type="ECO:0000313" key="18">
    <source>
        <dbReference type="Proteomes" id="UP000672097"/>
    </source>
</evidence>
<evidence type="ECO:0000256" key="6">
    <source>
        <dbReference type="ARBA" id="ARBA00022679"/>
    </source>
</evidence>
<accession>A0ABS5DYS3</accession>
<organism evidence="17 18">
    <name type="scientific">Ideonella paludis</name>
    <dbReference type="NCBI Taxonomy" id="1233411"/>
    <lineage>
        <taxon>Bacteria</taxon>
        <taxon>Pseudomonadati</taxon>
        <taxon>Pseudomonadota</taxon>
        <taxon>Betaproteobacteria</taxon>
        <taxon>Burkholderiales</taxon>
        <taxon>Sphaerotilaceae</taxon>
        <taxon>Ideonella</taxon>
    </lineage>
</organism>
<keyword evidence="3 14" id="KW-1003">Cell membrane</keyword>
<keyword evidence="12 14" id="KW-0902">Two-component regulatory system</keyword>
<evidence type="ECO:0000256" key="13">
    <source>
        <dbReference type="ARBA" id="ARBA00023136"/>
    </source>
</evidence>
<keyword evidence="11 14" id="KW-1133">Transmembrane helix</keyword>
<evidence type="ECO:0000256" key="10">
    <source>
        <dbReference type="ARBA" id="ARBA00022840"/>
    </source>
</evidence>
<dbReference type="EC" id="2.7.13.3" evidence="14"/>
<evidence type="ECO:0000256" key="1">
    <source>
        <dbReference type="ARBA" id="ARBA00000085"/>
    </source>
</evidence>
<comment type="caution">
    <text evidence="17">The sequence shown here is derived from an EMBL/GenBank/DDBJ whole genome shotgun (WGS) entry which is preliminary data.</text>
</comment>
<dbReference type="SUPFAM" id="SSF55874">
    <property type="entry name" value="ATPase domain of HSP90 chaperone/DNA topoisomerase II/histidine kinase"/>
    <property type="match status" value="1"/>
</dbReference>
<keyword evidence="13 14" id="KW-0472">Membrane</keyword>
<keyword evidence="7 14" id="KW-0812">Transmembrane</keyword>
<dbReference type="RefSeq" id="WP_210809648.1">
    <property type="nucleotide sequence ID" value="NZ_JAGQDG010000005.1"/>
</dbReference>
<dbReference type="Gene3D" id="6.10.340.10">
    <property type="match status" value="1"/>
</dbReference>
<dbReference type="InterPro" id="IPR006290">
    <property type="entry name" value="CztS_silS_copS"/>
</dbReference>
<proteinExistence type="predicted"/>
<dbReference type="InterPro" id="IPR036890">
    <property type="entry name" value="HATPase_C_sf"/>
</dbReference>
<dbReference type="NCBIfam" id="TIGR01386">
    <property type="entry name" value="cztS_silS_copS"/>
    <property type="match status" value="1"/>
</dbReference>